<dbReference type="RefSeq" id="WP_093085215.1">
    <property type="nucleotide sequence ID" value="NZ_FNBE01000010.1"/>
</dbReference>
<dbReference type="SUPFAM" id="SSF53092">
    <property type="entry name" value="Creatinase/prolidase N-terminal domain"/>
    <property type="match status" value="1"/>
</dbReference>
<dbReference type="InterPro" id="IPR000994">
    <property type="entry name" value="Pept_M24"/>
</dbReference>
<dbReference type="Pfam" id="PF00557">
    <property type="entry name" value="Peptidase_M24"/>
    <property type="match status" value="1"/>
</dbReference>
<dbReference type="AlphaFoldDB" id="A0A1G7SPV6"/>
<dbReference type="Pfam" id="PF01321">
    <property type="entry name" value="Creatinase_N"/>
    <property type="match status" value="1"/>
</dbReference>
<dbReference type="CDD" id="cd01066">
    <property type="entry name" value="APP_MetAP"/>
    <property type="match status" value="1"/>
</dbReference>
<dbReference type="Gene3D" id="3.90.230.10">
    <property type="entry name" value="Creatinase/methionine aminopeptidase superfamily"/>
    <property type="match status" value="1"/>
</dbReference>
<keyword evidence="4" id="KW-1185">Reference proteome</keyword>
<feature type="domain" description="Creatinase N-terminal" evidence="2">
    <location>
        <begin position="24"/>
        <end position="155"/>
    </location>
</feature>
<protein>
    <submittedName>
        <fullName evidence="3">Xaa-Pro dipeptidase</fullName>
    </submittedName>
</protein>
<dbReference type="OrthoDB" id="9803194at2"/>
<dbReference type="InterPro" id="IPR036005">
    <property type="entry name" value="Creatinase/aminopeptidase-like"/>
</dbReference>
<evidence type="ECO:0000259" key="1">
    <source>
        <dbReference type="Pfam" id="PF00557"/>
    </source>
</evidence>
<dbReference type="PANTHER" id="PTHR46112:SF2">
    <property type="entry name" value="XAA-PRO AMINOPEPTIDASE P-RELATED"/>
    <property type="match status" value="1"/>
</dbReference>
<evidence type="ECO:0000313" key="4">
    <source>
        <dbReference type="Proteomes" id="UP000198967"/>
    </source>
</evidence>
<dbReference type="Gene3D" id="3.40.350.10">
    <property type="entry name" value="Creatinase/prolidase N-terminal domain"/>
    <property type="match status" value="1"/>
</dbReference>
<evidence type="ECO:0000313" key="3">
    <source>
        <dbReference type="EMBL" id="SDG24844.1"/>
    </source>
</evidence>
<gene>
    <name evidence="3" type="ORF">SAMN05216377_11052</name>
</gene>
<dbReference type="InterPro" id="IPR000587">
    <property type="entry name" value="Creatinase_N"/>
</dbReference>
<dbReference type="SUPFAM" id="SSF55920">
    <property type="entry name" value="Creatinase/aminopeptidase"/>
    <property type="match status" value="1"/>
</dbReference>
<name>A0A1G7SPV6_PSEOR</name>
<dbReference type="PANTHER" id="PTHR46112">
    <property type="entry name" value="AMINOPEPTIDASE"/>
    <property type="match status" value="1"/>
</dbReference>
<feature type="domain" description="Peptidase M24" evidence="1">
    <location>
        <begin position="165"/>
        <end position="326"/>
    </location>
</feature>
<proteinExistence type="predicted"/>
<organism evidence="3 4">
    <name type="scientific">Pseudonocardia oroxyli</name>
    <dbReference type="NCBI Taxonomy" id="366584"/>
    <lineage>
        <taxon>Bacteria</taxon>
        <taxon>Bacillati</taxon>
        <taxon>Actinomycetota</taxon>
        <taxon>Actinomycetes</taxon>
        <taxon>Pseudonocardiales</taxon>
        <taxon>Pseudonocardiaceae</taxon>
        <taxon>Pseudonocardia</taxon>
    </lineage>
</organism>
<dbReference type="EMBL" id="FNBE01000010">
    <property type="protein sequence ID" value="SDG24844.1"/>
    <property type="molecule type" value="Genomic_DNA"/>
</dbReference>
<accession>A0A1G7SPV6</accession>
<evidence type="ECO:0000259" key="2">
    <source>
        <dbReference type="Pfam" id="PF01321"/>
    </source>
</evidence>
<reference evidence="3 4" key="1">
    <citation type="submission" date="2016-10" db="EMBL/GenBank/DDBJ databases">
        <authorList>
            <person name="de Groot N.N."/>
        </authorList>
    </citation>
    <scope>NUCLEOTIDE SEQUENCE [LARGE SCALE GENOMIC DNA]</scope>
    <source>
        <strain evidence="3 4">CGMCC 4.3143</strain>
    </source>
</reference>
<dbReference type="STRING" id="366584.SAMN05216377_11052"/>
<dbReference type="InterPro" id="IPR029149">
    <property type="entry name" value="Creatin/AminoP/Spt16_N"/>
</dbReference>
<sequence>MTEVLATRTDVLGLSFPADEYQRRYDALVAELDRAGASALVVTRPENIFYVTGYRAAHIAARTCELHAAIIVPGRHPVIFARSLERQTVTAQWATPVLFADHEDPFAMLPEILAGVDITRLGVEERFLRLRQDQGMRRVLPGVGYVDLSGLVERVASVSSPVEIEAMRQASVITEVGLAAGLDAVRRGDHAYEAVAAAHDAMYRAGQTDFDKSLVAVWSGPEGGRMHDTAVTQRFVEGDLATVEIMGVHRHYRTGGQASVHVGEDVPGAVRDAHALVIEMHERARAAIRAGVTAGEVFAAASGAYREVKGEDYYRRVGGSMGLTNFTLDLVRDRRDVLLEGTPILIQTLVDDPVLIACASTVLVEASGSSRLTSPVLTLRSTP</sequence>
<dbReference type="InterPro" id="IPR050659">
    <property type="entry name" value="Peptidase_M24B"/>
</dbReference>
<dbReference type="Proteomes" id="UP000198967">
    <property type="component" value="Unassembled WGS sequence"/>
</dbReference>